<dbReference type="PROSITE" id="PS51123">
    <property type="entry name" value="OMPA_2"/>
    <property type="match status" value="1"/>
</dbReference>
<dbReference type="InterPro" id="IPR050330">
    <property type="entry name" value="Bact_OuterMem_StrucFunc"/>
</dbReference>
<dbReference type="Pfam" id="PF00691">
    <property type="entry name" value="OmpA"/>
    <property type="match status" value="1"/>
</dbReference>
<comment type="subcellular location">
    <subcellularLocation>
        <location evidence="1">Cell outer membrane</location>
    </subcellularLocation>
</comment>
<name>A0A235BNB0_UNCW3</name>
<organism evidence="6 7">
    <name type="scientific">candidate division WOR-3 bacterium JGI_Cruoil_03_44_89</name>
    <dbReference type="NCBI Taxonomy" id="1973748"/>
    <lineage>
        <taxon>Bacteria</taxon>
        <taxon>Bacteria division WOR-3</taxon>
    </lineage>
</organism>
<keyword evidence="3" id="KW-0998">Cell outer membrane</keyword>
<dbReference type="InterPro" id="IPR006665">
    <property type="entry name" value="OmpA-like"/>
</dbReference>
<dbReference type="AlphaFoldDB" id="A0A235BNB0"/>
<dbReference type="Gene3D" id="2.40.160.60">
    <property type="entry name" value="Outer membrane protein transport protein (OMPP1/FadL/TodX)"/>
    <property type="match status" value="1"/>
</dbReference>
<dbReference type="PANTHER" id="PTHR30329:SF21">
    <property type="entry name" value="LIPOPROTEIN YIAD-RELATED"/>
    <property type="match status" value="1"/>
</dbReference>
<evidence type="ECO:0000259" key="5">
    <source>
        <dbReference type="PROSITE" id="PS51123"/>
    </source>
</evidence>
<dbReference type="PANTHER" id="PTHR30329">
    <property type="entry name" value="STATOR ELEMENT OF FLAGELLAR MOTOR COMPLEX"/>
    <property type="match status" value="1"/>
</dbReference>
<dbReference type="InterPro" id="IPR006664">
    <property type="entry name" value="OMP_bac"/>
</dbReference>
<dbReference type="SUPFAM" id="SSF103088">
    <property type="entry name" value="OmpA-like"/>
    <property type="match status" value="1"/>
</dbReference>
<dbReference type="Gene3D" id="3.30.1330.60">
    <property type="entry name" value="OmpA-like domain"/>
    <property type="match status" value="1"/>
</dbReference>
<accession>A0A235BNB0</accession>
<dbReference type="NCBIfam" id="NF033709">
    <property type="entry name" value="PorV_fam"/>
    <property type="match status" value="1"/>
</dbReference>
<dbReference type="EMBL" id="NOZQ01000222">
    <property type="protein sequence ID" value="OYD13714.1"/>
    <property type="molecule type" value="Genomic_DNA"/>
</dbReference>
<dbReference type="GO" id="GO:0009279">
    <property type="term" value="C:cell outer membrane"/>
    <property type="evidence" value="ECO:0007669"/>
    <property type="project" value="UniProtKB-SubCell"/>
</dbReference>
<evidence type="ECO:0000256" key="1">
    <source>
        <dbReference type="ARBA" id="ARBA00004442"/>
    </source>
</evidence>
<dbReference type="PRINTS" id="PR01021">
    <property type="entry name" value="OMPADOMAIN"/>
</dbReference>
<protein>
    <recommendedName>
        <fullName evidence="5">OmpA-like domain-containing protein</fullName>
    </recommendedName>
</protein>
<evidence type="ECO:0000256" key="3">
    <source>
        <dbReference type="ARBA" id="ARBA00023237"/>
    </source>
</evidence>
<dbReference type="InterPro" id="IPR036737">
    <property type="entry name" value="OmpA-like_sf"/>
</dbReference>
<evidence type="ECO:0000256" key="4">
    <source>
        <dbReference type="PROSITE-ProRule" id="PRU00473"/>
    </source>
</evidence>
<reference evidence="6 7" key="1">
    <citation type="submission" date="2017-07" db="EMBL/GenBank/DDBJ databases">
        <title>Recovery of genomes from metagenomes via a dereplication, aggregation, and scoring strategy.</title>
        <authorList>
            <person name="Sieber C.M."/>
            <person name="Probst A.J."/>
            <person name="Sharrar A."/>
            <person name="Thomas B.C."/>
            <person name="Hess M."/>
            <person name="Tringe S.G."/>
            <person name="Banfield J.F."/>
        </authorList>
    </citation>
    <scope>NUCLEOTIDE SEQUENCE [LARGE SCALE GENOMIC DNA]</scope>
    <source>
        <strain evidence="6">JGI_Cruoil_03_44_89</strain>
    </source>
</reference>
<dbReference type="CDD" id="cd07185">
    <property type="entry name" value="OmpA_C-like"/>
    <property type="match status" value="1"/>
</dbReference>
<dbReference type="Proteomes" id="UP000215215">
    <property type="component" value="Unassembled WGS sequence"/>
</dbReference>
<evidence type="ECO:0000313" key="6">
    <source>
        <dbReference type="EMBL" id="OYD13714.1"/>
    </source>
</evidence>
<proteinExistence type="predicted"/>
<keyword evidence="2 4" id="KW-0472">Membrane</keyword>
<comment type="caution">
    <text evidence="6">The sequence shown here is derived from an EMBL/GenBank/DDBJ whole genome shotgun (WGS) entry which is preliminary data.</text>
</comment>
<evidence type="ECO:0000256" key="2">
    <source>
        <dbReference type="ARBA" id="ARBA00023136"/>
    </source>
</evidence>
<sequence>MKRLLLTGLILIIPLVAFSYTPDELSGTRLVTPFEIPVSARAMGMGNAFSTVTGDVNGLLYNPAALAFIGRNCISTSHNRYMLDTYQTYLSLGLPTDYGTVGLGVLYFNEGEIKKIVNQVYEGRVGSYSFGLVVGYSGRFHKYLALGINGKFLYFDYAGYQATGLAGDLGLLVPPISFADGNVLFGVGWSYQNYDPPWVKFRDVRFAQPVNVKTGFSLQFPNLSIFALNLVFDLNFPRDGDVLFDLGGEFWLCSPGYNLGGELWIGDMLALRGGYIGGYDWNDAYGEAKYSYGAGVKVGAFEIDYAYRDWGEALSETGHRLSLTFGFGRPRDAGPIKVKLVDEQYDKLLGAHEQMEKDITDIKMNLEELKATLKTSLKTYITPDELLHLLNVHFAFGSAVVTDGEYPKIGEAARLIKTYYPDKVVTIEGHCDKAGSEEANLKLSTKRAEAVKKVLIEQGISADKINTVGKGESELLTGRKGPGTKGVENRRVVFAVIEED</sequence>
<feature type="domain" description="OmpA-like" evidence="5">
    <location>
        <begin position="382"/>
        <end position="500"/>
    </location>
</feature>
<gene>
    <name evidence="6" type="ORF">CH333_10335</name>
</gene>
<evidence type="ECO:0000313" key="7">
    <source>
        <dbReference type="Proteomes" id="UP000215215"/>
    </source>
</evidence>